<name>A0A2G8SVT6_9BURK</name>
<comment type="subcellular location">
    <subcellularLocation>
        <location evidence="3">Cytoplasm</location>
    </subcellularLocation>
</comment>
<dbReference type="SUPFAM" id="SSF47336">
    <property type="entry name" value="ACP-like"/>
    <property type="match status" value="1"/>
</dbReference>
<evidence type="ECO:0000256" key="2">
    <source>
        <dbReference type="ARBA" id="ARBA00022553"/>
    </source>
</evidence>
<dbReference type="EMBL" id="PDOB01000058">
    <property type="protein sequence ID" value="PIL37896.1"/>
    <property type="molecule type" value="Genomic_DNA"/>
</dbReference>
<comment type="similarity">
    <text evidence="3">Belongs to the acyl carrier protein (ACP) family.</text>
</comment>
<keyword evidence="3" id="KW-0444">Lipid biosynthesis</keyword>
<dbReference type="GO" id="GO:0009245">
    <property type="term" value="P:lipid A biosynthetic process"/>
    <property type="evidence" value="ECO:0007669"/>
    <property type="project" value="TreeGrafter"/>
</dbReference>
<evidence type="ECO:0000313" key="5">
    <source>
        <dbReference type="EMBL" id="PIL37896.1"/>
    </source>
</evidence>
<dbReference type="UniPathway" id="UPA00094"/>
<keyword evidence="3" id="KW-0443">Lipid metabolism</keyword>
<dbReference type="PANTHER" id="PTHR20863:SF76">
    <property type="entry name" value="CARRIER DOMAIN-CONTAINING PROTEIN"/>
    <property type="match status" value="1"/>
</dbReference>
<dbReference type="RefSeq" id="WP_099917860.1">
    <property type="nucleotide sequence ID" value="NZ_BMHS01000027.1"/>
</dbReference>
<dbReference type="Proteomes" id="UP000228593">
    <property type="component" value="Unassembled WGS sequence"/>
</dbReference>
<dbReference type="GO" id="GO:0016020">
    <property type="term" value="C:membrane"/>
    <property type="evidence" value="ECO:0007669"/>
    <property type="project" value="GOC"/>
</dbReference>
<dbReference type="Pfam" id="PF00550">
    <property type="entry name" value="PP-binding"/>
    <property type="match status" value="1"/>
</dbReference>
<dbReference type="InterPro" id="IPR009081">
    <property type="entry name" value="PP-bd_ACP"/>
</dbReference>
<evidence type="ECO:0000256" key="1">
    <source>
        <dbReference type="ARBA" id="ARBA00022450"/>
    </source>
</evidence>
<dbReference type="OrthoDB" id="7063706at2"/>
<proteinExistence type="inferred from homology"/>
<evidence type="ECO:0000256" key="3">
    <source>
        <dbReference type="HAMAP-Rule" id="MF_01217"/>
    </source>
</evidence>
<dbReference type="PROSITE" id="PS50075">
    <property type="entry name" value="CARRIER"/>
    <property type="match status" value="1"/>
</dbReference>
<dbReference type="AlphaFoldDB" id="A0A2G8SVT6"/>
<dbReference type="PANTHER" id="PTHR20863">
    <property type="entry name" value="ACYL CARRIER PROTEIN"/>
    <property type="match status" value="1"/>
</dbReference>
<gene>
    <name evidence="3" type="primary">acpP</name>
    <name evidence="5" type="ORF">CR103_20965</name>
</gene>
<comment type="PTM">
    <text evidence="3">4'-phosphopantetheine is transferred from CoA to a specific serine of apo-ACP by AcpS. This modification is essential for activity because fatty acids are bound in thioester linkage to the sulfhydryl of the prosthetic group.</text>
</comment>
<keyword evidence="3" id="KW-0276">Fatty acid metabolism</keyword>
<keyword evidence="3" id="KW-0275">Fatty acid biosynthesis</keyword>
<keyword evidence="3" id="KW-0963">Cytoplasm</keyword>
<dbReference type="GO" id="GO:0000035">
    <property type="term" value="F:acyl binding"/>
    <property type="evidence" value="ECO:0007669"/>
    <property type="project" value="TreeGrafter"/>
</dbReference>
<dbReference type="Gene3D" id="1.10.1200.10">
    <property type="entry name" value="ACP-like"/>
    <property type="match status" value="1"/>
</dbReference>
<organism evidence="5 6">
    <name type="scientific">Massilia psychrophila</name>
    <dbReference type="NCBI Taxonomy" id="1603353"/>
    <lineage>
        <taxon>Bacteria</taxon>
        <taxon>Pseudomonadati</taxon>
        <taxon>Pseudomonadota</taxon>
        <taxon>Betaproteobacteria</taxon>
        <taxon>Burkholderiales</taxon>
        <taxon>Oxalobacteraceae</taxon>
        <taxon>Telluria group</taxon>
        <taxon>Massilia</taxon>
    </lineage>
</organism>
<comment type="pathway">
    <text evidence="3">Lipid metabolism; fatty acid biosynthesis.</text>
</comment>
<comment type="function">
    <text evidence="3">Carrier of the growing fatty acid chain in fatty acid biosynthesis.</text>
</comment>
<feature type="domain" description="Carrier" evidence="4">
    <location>
        <begin position="2"/>
        <end position="75"/>
    </location>
</feature>
<keyword evidence="1 3" id="KW-0596">Phosphopantetheine</keyword>
<feature type="modified residue" description="O-(pantetheine 4'-phosphoryl)serine" evidence="3">
    <location>
        <position position="36"/>
    </location>
</feature>
<dbReference type="HAMAP" id="MF_01217">
    <property type="entry name" value="Acyl_carrier"/>
    <property type="match status" value="1"/>
</dbReference>
<keyword evidence="6" id="KW-1185">Reference proteome</keyword>
<accession>A0A2G8SVT6</accession>
<dbReference type="InterPro" id="IPR003231">
    <property type="entry name" value="ACP"/>
</dbReference>
<protein>
    <recommendedName>
        <fullName evidence="3">Acyl carrier protein</fullName>
        <shortName evidence="3">ACP</shortName>
    </recommendedName>
</protein>
<evidence type="ECO:0000259" key="4">
    <source>
        <dbReference type="PROSITE" id="PS50075"/>
    </source>
</evidence>
<evidence type="ECO:0000313" key="6">
    <source>
        <dbReference type="Proteomes" id="UP000228593"/>
    </source>
</evidence>
<dbReference type="GO" id="GO:0005829">
    <property type="term" value="C:cytosol"/>
    <property type="evidence" value="ECO:0007669"/>
    <property type="project" value="TreeGrafter"/>
</dbReference>
<dbReference type="InterPro" id="IPR036736">
    <property type="entry name" value="ACP-like_sf"/>
</dbReference>
<keyword evidence="2 3" id="KW-0597">Phosphoprotein</keyword>
<comment type="caution">
    <text evidence="5">The sequence shown here is derived from an EMBL/GenBank/DDBJ whole genome shotgun (WGS) entry which is preliminary data.</text>
</comment>
<sequence>MTTTFERIVSMLVKDYQLNADALTPDSALDELGIDSLGVAELMFNVEDEFKITLPPEAARLATVGDVVHYIDGLVAAQHGVPVPGGLIKAPLSPAA</sequence>
<reference evidence="5 6" key="1">
    <citation type="submission" date="2017-10" db="EMBL/GenBank/DDBJ databases">
        <title>Massilia psychrophilum sp. nov., a novel purple-pigmented bacterium isolated from Tianshan glacier, Xinjiang Municipality, China.</title>
        <authorList>
            <person name="Wang H."/>
        </authorList>
    </citation>
    <scope>NUCLEOTIDE SEQUENCE [LARGE SCALE GENOMIC DNA]</scope>
    <source>
        <strain evidence="5 6">JCM 30813</strain>
    </source>
</reference>
<dbReference type="GO" id="GO:0000036">
    <property type="term" value="F:acyl carrier activity"/>
    <property type="evidence" value="ECO:0007669"/>
    <property type="project" value="UniProtKB-UniRule"/>
</dbReference>